<keyword evidence="7 10" id="KW-1133">Transmembrane helix</keyword>
<comment type="subcellular location">
    <subcellularLocation>
        <location evidence="1">Cell membrane</location>
        <topology evidence="1">Multi-pass membrane protein</topology>
    </subcellularLocation>
</comment>
<evidence type="ECO:0000256" key="6">
    <source>
        <dbReference type="ARBA" id="ARBA00022970"/>
    </source>
</evidence>
<evidence type="ECO:0000256" key="4">
    <source>
        <dbReference type="ARBA" id="ARBA00022519"/>
    </source>
</evidence>
<dbReference type="PANTHER" id="PTHR11795">
    <property type="entry name" value="BRANCHED-CHAIN AMINO ACID TRANSPORT SYSTEM PERMEASE PROTEIN LIVH"/>
    <property type="match status" value="1"/>
</dbReference>
<feature type="transmembrane region" description="Helical" evidence="10">
    <location>
        <begin position="239"/>
        <end position="263"/>
    </location>
</feature>
<keyword evidence="4" id="KW-0997">Cell inner membrane</keyword>
<feature type="transmembrane region" description="Helical" evidence="10">
    <location>
        <begin position="269"/>
        <end position="293"/>
    </location>
</feature>
<dbReference type="InterPro" id="IPR052157">
    <property type="entry name" value="BCAA_transport_permease"/>
</dbReference>
<dbReference type="RefSeq" id="WP_252817560.1">
    <property type="nucleotide sequence ID" value="NZ_JAMXQS010000003.1"/>
</dbReference>
<dbReference type="InterPro" id="IPR001851">
    <property type="entry name" value="ABC_transp_permease"/>
</dbReference>
<accession>A0ABT1C442</accession>
<comment type="similarity">
    <text evidence="9">Belongs to the binding-protein-dependent transport system permease family. LivHM subfamily.</text>
</comment>
<feature type="transmembrane region" description="Helical" evidence="10">
    <location>
        <begin position="157"/>
        <end position="175"/>
    </location>
</feature>
<organism evidence="11 12">
    <name type="scientific">Mesorhizobium liriopis</name>
    <dbReference type="NCBI Taxonomy" id="2953882"/>
    <lineage>
        <taxon>Bacteria</taxon>
        <taxon>Pseudomonadati</taxon>
        <taxon>Pseudomonadota</taxon>
        <taxon>Alphaproteobacteria</taxon>
        <taxon>Hyphomicrobiales</taxon>
        <taxon>Phyllobacteriaceae</taxon>
        <taxon>Mesorhizobium</taxon>
    </lineage>
</organism>
<evidence type="ECO:0000256" key="9">
    <source>
        <dbReference type="ARBA" id="ARBA00037998"/>
    </source>
</evidence>
<evidence type="ECO:0000256" key="8">
    <source>
        <dbReference type="ARBA" id="ARBA00023136"/>
    </source>
</evidence>
<dbReference type="Pfam" id="PF02653">
    <property type="entry name" value="BPD_transp_2"/>
    <property type="match status" value="1"/>
</dbReference>
<keyword evidence="2" id="KW-0813">Transport</keyword>
<dbReference type="EMBL" id="JAMXQS010000003">
    <property type="protein sequence ID" value="MCO6049599.1"/>
    <property type="molecule type" value="Genomic_DNA"/>
</dbReference>
<dbReference type="Proteomes" id="UP001205906">
    <property type="component" value="Unassembled WGS sequence"/>
</dbReference>
<feature type="transmembrane region" description="Helical" evidence="10">
    <location>
        <begin position="14"/>
        <end position="33"/>
    </location>
</feature>
<evidence type="ECO:0000256" key="2">
    <source>
        <dbReference type="ARBA" id="ARBA00022448"/>
    </source>
</evidence>
<dbReference type="PANTHER" id="PTHR11795:SF371">
    <property type="entry name" value="HIGH-AFFINITY BRANCHED-CHAIN AMINO ACID TRANSPORT SYSTEM PERMEASE PROTEIN LIVH"/>
    <property type="match status" value="1"/>
</dbReference>
<name>A0ABT1C442_9HYPH</name>
<dbReference type="CDD" id="cd06582">
    <property type="entry name" value="TM_PBP1_LivH_like"/>
    <property type="match status" value="1"/>
</dbReference>
<feature type="transmembrane region" description="Helical" evidence="10">
    <location>
        <begin position="105"/>
        <end position="122"/>
    </location>
</feature>
<evidence type="ECO:0000256" key="7">
    <source>
        <dbReference type="ARBA" id="ARBA00022989"/>
    </source>
</evidence>
<feature type="transmembrane region" description="Helical" evidence="10">
    <location>
        <begin position="208"/>
        <end position="227"/>
    </location>
</feature>
<evidence type="ECO:0000256" key="5">
    <source>
        <dbReference type="ARBA" id="ARBA00022692"/>
    </source>
</evidence>
<keyword evidence="3" id="KW-1003">Cell membrane</keyword>
<gene>
    <name evidence="11" type="ORF">NGM99_07315</name>
</gene>
<evidence type="ECO:0000313" key="11">
    <source>
        <dbReference type="EMBL" id="MCO6049599.1"/>
    </source>
</evidence>
<sequence length="305" mass="31418">MIAQALLDGLVNGAVIGLGAVGVTLTYSILRFANFAHGELVSWGAYFAFLLNLALGSALLSLGAPIGPFSFGWSLPIALVGAVLLSATLALLVDWLLFGPLRRKGSAVIILVMASFGAALALRNLLEFLFSSAPLYFTNALQIAMRLPGGIRATPDQLLAIGIGLGLAVALHLFLTRTPTGRAMRAVAENPQLAGVAGIDVRRIVRTVWVLGAGLAAVAGTFSGLLVQIRPQMGLDLLLPLFAAAILGGIGSVPGAMIAGLIVGLGEAFAVRLVGAEWRAGVAFVVLVAVLLLRPQGLFGARRAA</sequence>
<protein>
    <submittedName>
        <fullName evidence="11">Branched-chain amino acid ABC transporter permease</fullName>
    </submittedName>
</protein>
<evidence type="ECO:0000313" key="12">
    <source>
        <dbReference type="Proteomes" id="UP001205906"/>
    </source>
</evidence>
<feature type="transmembrane region" description="Helical" evidence="10">
    <location>
        <begin position="45"/>
        <end position="67"/>
    </location>
</feature>
<keyword evidence="8 10" id="KW-0472">Membrane</keyword>
<evidence type="ECO:0000256" key="3">
    <source>
        <dbReference type="ARBA" id="ARBA00022475"/>
    </source>
</evidence>
<keyword evidence="6" id="KW-0029">Amino-acid transport</keyword>
<evidence type="ECO:0000256" key="10">
    <source>
        <dbReference type="SAM" id="Phobius"/>
    </source>
</evidence>
<proteinExistence type="inferred from homology"/>
<evidence type="ECO:0000256" key="1">
    <source>
        <dbReference type="ARBA" id="ARBA00004651"/>
    </source>
</evidence>
<comment type="caution">
    <text evidence="11">The sequence shown here is derived from an EMBL/GenBank/DDBJ whole genome shotgun (WGS) entry which is preliminary data.</text>
</comment>
<keyword evidence="5 10" id="KW-0812">Transmembrane</keyword>
<reference evidence="11 12" key="1">
    <citation type="submission" date="2022-06" db="EMBL/GenBank/DDBJ databases">
        <title>Mesorhizobium sp. strain RP14 Genome sequencing and assembly.</title>
        <authorList>
            <person name="Kim I."/>
        </authorList>
    </citation>
    <scope>NUCLEOTIDE SEQUENCE [LARGE SCALE GENOMIC DNA]</scope>
    <source>
        <strain evidence="12">RP14(2022)</strain>
    </source>
</reference>
<feature type="transmembrane region" description="Helical" evidence="10">
    <location>
        <begin position="73"/>
        <end position="98"/>
    </location>
</feature>
<keyword evidence="12" id="KW-1185">Reference proteome</keyword>